<dbReference type="AlphaFoldDB" id="A0A1J5SB92"/>
<protein>
    <submittedName>
        <fullName evidence="1">Uncharacterized protein</fullName>
    </submittedName>
</protein>
<accession>A0A1J5SB92</accession>
<dbReference type="EMBL" id="MLJW01000083">
    <property type="protein sequence ID" value="OIR01469.1"/>
    <property type="molecule type" value="Genomic_DNA"/>
</dbReference>
<proteinExistence type="predicted"/>
<organism evidence="1">
    <name type="scientific">mine drainage metagenome</name>
    <dbReference type="NCBI Taxonomy" id="410659"/>
    <lineage>
        <taxon>unclassified sequences</taxon>
        <taxon>metagenomes</taxon>
        <taxon>ecological metagenomes</taxon>
    </lineage>
</organism>
<sequence>MPGLSRLRVHSRDWSDAQPWWPGAYSIHTVKIITKEQFVSLLDGAGVTDEQKRRFHALFEQRHPDGHQRFLEALGLEPGEIAAIREKSRSA</sequence>
<reference evidence="1" key="1">
    <citation type="submission" date="2016-10" db="EMBL/GenBank/DDBJ databases">
        <title>Sequence of Gallionella enrichment culture.</title>
        <authorList>
            <person name="Poehlein A."/>
            <person name="Muehling M."/>
            <person name="Daniel R."/>
        </authorList>
    </citation>
    <scope>NUCLEOTIDE SEQUENCE</scope>
</reference>
<comment type="caution">
    <text evidence="1">The sequence shown here is derived from an EMBL/GenBank/DDBJ whole genome shotgun (WGS) entry which is preliminary data.</text>
</comment>
<evidence type="ECO:0000313" key="1">
    <source>
        <dbReference type="EMBL" id="OIR01469.1"/>
    </source>
</evidence>
<gene>
    <name evidence="1" type="ORF">GALL_163700</name>
</gene>
<name>A0A1J5SB92_9ZZZZ</name>